<protein>
    <submittedName>
        <fullName evidence="1">Uncharacterized protein</fullName>
    </submittedName>
</protein>
<name>W1YRU6_9ZZZZ</name>
<comment type="caution">
    <text evidence="1">The sequence shown here is derived from an EMBL/GenBank/DDBJ whole genome shotgun (WGS) entry which is preliminary data.</text>
</comment>
<evidence type="ECO:0000313" key="1">
    <source>
        <dbReference type="EMBL" id="ETJ45273.1"/>
    </source>
</evidence>
<organism evidence="1">
    <name type="scientific">human gut metagenome</name>
    <dbReference type="NCBI Taxonomy" id="408170"/>
    <lineage>
        <taxon>unclassified sequences</taxon>
        <taxon>metagenomes</taxon>
        <taxon>organismal metagenomes</taxon>
    </lineage>
</organism>
<feature type="non-terminal residue" evidence="1">
    <location>
        <position position="1"/>
    </location>
</feature>
<gene>
    <name evidence="1" type="ORF">Q604_UNBC00727G0001</name>
</gene>
<accession>W1YRU6</accession>
<reference evidence="1" key="1">
    <citation type="submission" date="2013-12" db="EMBL/GenBank/DDBJ databases">
        <title>A Varibaculum cambriense genome reconstructed from a premature infant gut community with otherwise low bacterial novelty that shifts toward anaerobic metabolism during the third week of life.</title>
        <authorList>
            <person name="Brown C.T."/>
            <person name="Sharon I."/>
            <person name="Thomas B.C."/>
            <person name="Castelle C.J."/>
            <person name="Morowitz M.J."/>
            <person name="Banfield J.F."/>
        </authorList>
    </citation>
    <scope>NUCLEOTIDE SEQUENCE</scope>
</reference>
<dbReference type="AlphaFoldDB" id="W1YRU6"/>
<feature type="non-terminal residue" evidence="1">
    <location>
        <position position="68"/>
    </location>
</feature>
<sequence length="68" mass="6972">ATEEQLNIVNNKFNNTVGLTGNTGATELQKLNKQGGLSFGVVGANNGEYIKTTASGSNVVADLSDSAK</sequence>
<dbReference type="EMBL" id="AZMM01000727">
    <property type="protein sequence ID" value="ETJ45273.1"/>
    <property type="molecule type" value="Genomic_DNA"/>
</dbReference>
<proteinExistence type="predicted"/>